<dbReference type="AlphaFoldDB" id="A0A8J0TF58"/>
<proteinExistence type="predicted"/>
<keyword evidence="4" id="KW-1185">Reference proteome</keyword>
<evidence type="ECO:0000256" key="3">
    <source>
        <dbReference type="SAM" id="SignalP"/>
    </source>
</evidence>
<gene>
    <name evidence="5" type="primary">LOC108697567</name>
</gene>
<dbReference type="RefSeq" id="XP_018083200.2">
    <property type="nucleotide sequence ID" value="XM_018227711.2"/>
</dbReference>
<name>A0A8J0TF58_XENLA</name>
<feature type="signal peptide" evidence="3">
    <location>
        <begin position="1"/>
        <end position="21"/>
    </location>
</feature>
<keyword evidence="2" id="KW-0472">Membrane</keyword>
<keyword evidence="2" id="KW-1133">Transmembrane helix</keyword>
<keyword evidence="2" id="KW-0812">Transmembrane</keyword>
<dbReference type="KEGG" id="xla:108697567"/>
<dbReference type="Proteomes" id="UP000186698">
    <property type="component" value="Chromosome 1L"/>
</dbReference>
<reference evidence="5" key="1">
    <citation type="submission" date="2025-08" db="UniProtKB">
        <authorList>
            <consortium name="RefSeq"/>
        </authorList>
    </citation>
    <scope>IDENTIFICATION</scope>
    <source>
        <strain evidence="5">J_2021</strain>
        <tissue evidence="5">Erythrocytes</tissue>
    </source>
</reference>
<feature type="chain" id="PRO_5035181126" evidence="3">
    <location>
        <begin position="22"/>
        <end position="572"/>
    </location>
</feature>
<dbReference type="OrthoDB" id="10421534at2759"/>
<sequence length="572" mass="63887">MALRCCWLFGILLLYLRSVKGEGRERYVTGIVNQSITLAPVPFKSMADWYFNGQHRDADNGTLVLSSDGQHQDYVHGDYQDQVQPGYNASLYLRVVKKKNEGWYKLVYDGDNLYTYLTVLDKGEEYITAEAKGLVSFSMPCRFSGRLLYHGADMHNNNPKEVLRCDNKSSPGHVTDMYQTRLVPSCNGSSDLTDLREEDGGLYTWECEGTTVCDIHLTVKGSHHSTPCNAGKLPKHCAEINWRTWVLIGIIALLCIGGLLFTVLWKRKPKGAPCRRKQRTDSETYVEVRQNEDNLNLELSGKLSQPNGNTTFSEENSSKELIVDDTKRMETAEVLQDNITEAETNGVGGDNNIIKHLKEETWEPVTPSVCAGETYNLSCNTDNGPIGGGKSDIIRNNTINKDKREMDPGGEHVELRNVINNMYLSDTKSNSFNGIVEVYKYISDAAQNYINKIYHMDINDMDKRDRVTVGGTCTINMETDIDSDPVVYKGGEGQGHGDKPALDPDIDTNVLSNVNDNNLNPPFQSSRIDMYNPDGDIGKIMVDPGPFTKDFGYQQPSTGGNSPLHINIDNDD</sequence>
<feature type="transmembrane region" description="Helical" evidence="2">
    <location>
        <begin position="242"/>
        <end position="265"/>
    </location>
</feature>
<evidence type="ECO:0000313" key="5">
    <source>
        <dbReference type="RefSeq" id="XP_018083200.2"/>
    </source>
</evidence>
<accession>A0A8J0TF58</accession>
<dbReference type="GeneID" id="108697567"/>
<evidence type="ECO:0000256" key="1">
    <source>
        <dbReference type="SAM" id="MobiDB-lite"/>
    </source>
</evidence>
<protein>
    <submittedName>
        <fullName evidence="5">Uncharacterized protein LOC108697567 isoform X1</fullName>
    </submittedName>
</protein>
<keyword evidence="3" id="KW-0732">Signal</keyword>
<feature type="region of interest" description="Disordered" evidence="1">
    <location>
        <begin position="547"/>
        <end position="572"/>
    </location>
</feature>
<evidence type="ECO:0000313" key="4">
    <source>
        <dbReference type="Proteomes" id="UP000186698"/>
    </source>
</evidence>
<evidence type="ECO:0000256" key="2">
    <source>
        <dbReference type="SAM" id="Phobius"/>
    </source>
</evidence>
<organism evidence="4 5">
    <name type="scientific">Xenopus laevis</name>
    <name type="common">African clawed frog</name>
    <dbReference type="NCBI Taxonomy" id="8355"/>
    <lineage>
        <taxon>Eukaryota</taxon>
        <taxon>Metazoa</taxon>
        <taxon>Chordata</taxon>
        <taxon>Craniata</taxon>
        <taxon>Vertebrata</taxon>
        <taxon>Euteleostomi</taxon>
        <taxon>Amphibia</taxon>
        <taxon>Batrachia</taxon>
        <taxon>Anura</taxon>
        <taxon>Pipoidea</taxon>
        <taxon>Pipidae</taxon>
        <taxon>Xenopodinae</taxon>
        <taxon>Xenopus</taxon>
        <taxon>Xenopus</taxon>
    </lineage>
</organism>